<sequence>MYIMKGLLFGILSLFCVNLSAQNGLEGLWTGEIEEKGTGVKHRFEVYLKLEDGLIRGSSYIFVGQDTILQQELIGKMYEDRSVYLREMTEEEETLSRFTAKMLENGRYVRKYQFVFRRGLEGNFLQGYWQEVSPAPFAPEHKIGWINLKRQSSKV</sequence>
<name>A0A5C6RHC6_9BACT</name>
<dbReference type="EMBL" id="VOOR01000069">
    <property type="protein sequence ID" value="TXB61275.1"/>
    <property type="molecule type" value="Genomic_DNA"/>
</dbReference>
<protein>
    <recommendedName>
        <fullName evidence="4">DUF2147 domain-containing protein</fullName>
    </recommendedName>
</protein>
<dbReference type="RefSeq" id="WP_147169391.1">
    <property type="nucleotide sequence ID" value="NZ_VOOR01000069.1"/>
</dbReference>
<keyword evidence="3" id="KW-1185">Reference proteome</keyword>
<reference evidence="2 3" key="1">
    <citation type="submission" date="2019-08" db="EMBL/GenBank/DDBJ databases">
        <title>Genome of Phaeodactylibacter luteus.</title>
        <authorList>
            <person name="Bowman J.P."/>
        </authorList>
    </citation>
    <scope>NUCLEOTIDE SEQUENCE [LARGE SCALE GENOMIC DNA]</scope>
    <source>
        <strain evidence="2 3">KCTC 42180</strain>
    </source>
</reference>
<keyword evidence="1" id="KW-0732">Signal</keyword>
<comment type="caution">
    <text evidence="2">The sequence shown here is derived from an EMBL/GenBank/DDBJ whole genome shotgun (WGS) entry which is preliminary data.</text>
</comment>
<proteinExistence type="predicted"/>
<evidence type="ECO:0008006" key="4">
    <source>
        <dbReference type="Google" id="ProtNLM"/>
    </source>
</evidence>
<organism evidence="2 3">
    <name type="scientific">Phaeodactylibacter luteus</name>
    <dbReference type="NCBI Taxonomy" id="1564516"/>
    <lineage>
        <taxon>Bacteria</taxon>
        <taxon>Pseudomonadati</taxon>
        <taxon>Bacteroidota</taxon>
        <taxon>Saprospiria</taxon>
        <taxon>Saprospirales</taxon>
        <taxon>Haliscomenobacteraceae</taxon>
        <taxon>Phaeodactylibacter</taxon>
    </lineage>
</organism>
<evidence type="ECO:0000313" key="2">
    <source>
        <dbReference type="EMBL" id="TXB61275.1"/>
    </source>
</evidence>
<dbReference type="Proteomes" id="UP000321580">
    <property type="component" value="Unassembled WGS sequence"/>
</dbReference>
<gene>
    <name evidence="2" type="ORF">FRY97_19975</name>
</gene>
<feature type="chain" id="PRO_5022922084" description="DUF2147 domain-containing protein" evidence="1">
    <location>
        <begin position="22"/>
        <end position="155"/>
    </location>
</feature>
<dbReference type="AlphaFoldDB" id="A0A5C6RHC6"/>
<evidence type="ECO:0000256" key="1">
    <source>
        <dbReference type="SAM" id="SignalP"/>
    </source>
</evidence>
<evidence type="ECO:0000313" key="3">
    <source>
        <dbReference type="Proteomes" id="UP000321580"/>
    </source>
</evidence>
<accession>A0A5C6RHC6</accession>
<dbReference type="OrthoDB" id="1495201at2"/>
<feature type="signal peptide" evidence="1">
    <location>
        <begin position="1"/>
        <end position="21"/>
    </location>
</feature>